<accession>A0A915J1X3</accession>
<evidence type="ECO:0000313" key="3">
    <source>
        <dbReference type="Proteomes" id="UP000887565"/>
    </source>
</evidence>
<dbReference type="GO" id="GO:0005576">
    <property type="term" value="C:extracellular region"/>
    <property type="evidence" value="ECO:0007669"/>
    <property type="project" value="InterPro"/>
</dbReference>
<dbReference type="Proteomes" id="UP000887565">
    <property type="component" value="Unplaced"/>
</dbReference>
<name>A0A915J1X3_ROMCU</name>
<evidence type="ECO:0000313" key="4">
    <source>
        <dbReference type="WBParaSite" id="nRc.2.0.1.t19697-RA"/>
    </source>
</evidence>
<evidence type="ECO:0000256" key="1">
    <source>
        <dbReference type="SAM" id="SignalP"/>
    </source>
</evidence>
<keyword evidence="3" id="KW-1185">Reference proteome</keyword>
<dbReference type="InterPro" id="IPR002557">
    <property type="entry name" value="Chitin-bd_dom"/>
</dbReference>
<sequence>MFQIYAILPFIVTLLCHVFGQQATPGPQIPLEVRLGSVCQGKDDGTFVPLSHTLCLKMFLTCQNGVARVTRCNATHPFVDPVRSTCDEEARVEMCKPKVSEPVVKPPPGLDGVTVYCRHNADCKSFGECCIENCYDRNATFSCAAENRPTISPQVTAASIEQARFPYQRTEATCDCYTKAYWPRYEVTNKCIKQSPDCAVFVMCCLINGCPARYAICHGTAANGAHGNGTTAIIDHWKNRAQCYC</sequence>
<feature type="chain" id="PRO_5036966076" evidence="1">
    <location>
        <begin position="24"/>
        <end position="245"/>
    </location>
</feature>
<feature type="domain" description="Chitin-binding type-2" evidence="2">
    <location>
        <begin position="36"/>
        <end position="97"/>
    </location>
</feature>
<protein>
    <submittedName>
        <fullName evidence="4">Chitin-binding type-2 domain-containing protein</fullName>
    </submittedName>
</protein>
<dbReference type="PROSITE" id="PS50940">
    <property type="entry name" value="CHIT_BIND_II"/>
    <property type="match status" value="1"/>
</dbReference>
<organism evidence="3 4">
    <name type="scientific">Romanomermis culicivorax</name>
    <name type="common">Nematode worm</name>
    <dbReference type="NCBI Taxonomy" id="13658"/>
    <lineage>
        <taxon>Eukaryota</taxon>
        <taxon>Metazoa</taxon>
        <taxon>Ecdysozoa</taxon>
        <taxon>Nematoda</taxon>
        <taxon>Enoplea</taxon>
        <taxon>Dorylaimia</taxon>
        <taxon>Mermithida</taxon>
        <taxon>Mermithoidea</taxon>
        <taxon>Mermithidae</taxon>
        <taxon>Romanomermis</taxon>
    </lineage>
</organism>
<dbReference type="GO" id="GO:0008061">
    <property type="term" value="F:chitin binding"/>
    <property type="evidence" value="ECO:0007669"/>
    <property type="project" value="InterPro"/>
</dbReference>
<evidence type="ECO:0000259" key="2">
    <source>
        <dbReference type="PROSITE" id="PS50940"/>
    </source>
</evidence>
<feature type="signal peptide" evidence="1">
    <location>
        <begin position="1"/>
        <end position="23"/>
    </location>
</feature>
<dbReference type="AlphaFoldDB" id="A0A915J1X3"/>
<dbReference type="WBParaSite" id="nRc.2.0.1.t19697-RA">
    <property type="protein sequence ID" value="nRc.2.0.1.t19697-RA"/>
    <property type="gene ID" value="nRc.2.0.1.g19697"/>
</dbReference>
<proteinExistence type="predicted"/>
<keyword evidence="1" id="KW-0732">Signal</keyword>
<reference evidence="4" key="1">
    <citation type="submission" date="2022-11" db="UniProtKB">
        <authorList>
            <consortium name="WormBaseParasite"/>
        </authorList>
    </citation>
    <scope>IDENTIFICATION</scope>
</reference>